<dbReference type="Pfam" id="PF14643">
    <property type="entry name" value="DUF4455"/>
    <property type="match status" value="1"/>
</dbReference>
<dbReference type="Pfam" id="PF14644">
    <property type="entry name" value="DUF4456"/>
    <property type="match status" value="1"/>
</dbReference>
<dbReference type="InterPro" id="IPR027914">
    <property type="entry name" value="DUF4456"/>
</dbReference>
<dbReference type="EMBL" id="OZ035835">
    <property type="protein sequence ID" value="CAL1577742.1"/>
    <property type="molecule type" value="Genomic_DNA"/>
</dbReference>
<sequence length="1094" mass="124621">MQHLGPQPRNRTRATISSDMAKTESRADPSGKIYRQLFDAQTLNLSLLANRRSLCDLRLRLNVENIDGANTLHQKWEHCLEQWRTSRVQQIVQNFGKLFSNDFGDEFLSEQPEFSALYQSLREVSAKRCEVVSKLSTLTPPTCTSVLVSEWYEQLKSFNLQIDDLYTDLIRNIRNYYDQMWQERLEEVHRCEETLRNLGLSEAQVTNIVQSQCLPLMGQNQKEVDQRLAALDVSCDSVSRHSLSLSSLVFGIMQQASSLWEVHCSNLKTLQTKVQRDVEKLRRLQNKELQRKTVHLDEQLRILRQGSNEEALNVSLDNALLELQRIHDSCRKHLSDQQTVLDQLPSLYLLELQNYSSRLSAFFQLNITYSPSLKEFSHLDPSLKAAFIPSEASSEINTNAAQYQMSTELQDLCDKSNSVEFSSSRGLTYTGPAFTCPVLKEPLDIRQLEAFPVVLLSETLTRMRSLYVDNMEQHFHDSVLSALSLLSHFRLEALTVQEIMLQQFSAQHVRQHIFQPRLAELQLHLNQVDVHCETVSHTLSSLNTDVMDLLEAVSQKNQTFLSTVSSFENCLQSVDSLQRLESLSSNLKNYQENHMTDIQISRSSFRNSAEIQMEKLKQTTKQLCCSFRLFMEGGDMSPYEIQIFQKKLKKEMEKIDAAEESIHGQLEACHPNSLQQVSEVCSLQEKLTCLKSEFIFVEKTQSILRNILVKIKAAAATSNHLQSDISSKIHELQDLMGSKETQVQMCQVQALSILSGLSQTLHQQAQCLHVTLRSQQKDGLQSVGPSPCSALQPYGLGGALHDDPLLGVIKSLNRDRTSASTQTAQRGGAAAVQKREECPAIRRGGRARVNWRLQMFGPRPEPEQDPLSFSSKVSALLWEASDALMLTAEHLEKLKAEMDKRKQKFDQTLAETERDKKDIVRWLRLCISGEALQALRLKEEHRQQAIKRSIDCFVGAQTECLQLAGETFVTSLASLTEQLLTLFDLIMTVDEENTASQPSEDAAHRPQTGKRTWQGIPSFTSSVVETTATITTNKCTRGHEGVIQERDSSVKRFEEIYRNELLGMDSDKNKRQEEMEKWSVHWSQQLHVLTHHQH</sequence>
<evidence type="ECO:0000256" key="1">
    <source>
        <dbReference type="SAM" id="MobiDB-lite"/>
    </source>
</evidence>
<evidence type="ECO:0000259" key="2">
    <source>
        <dbReference type="Pfam" id="PF14643"/>
    </source>
</evidence>
<feature type="region of interest" description="Disordered" evidence="1">
    <location>
        <begin position="993"/>
        <end position="1015"/>
    </location>
</feature>
<dbReference type="AlphaFoldDB" id="A0AAV2JJN3"/>
<protein>
    <submittedName>
        <fullName evidence="4">Uncharacterized protein</fullName>
    </submittedName>
</protein>
<proteinExistence type="predicted"/>
<dbReference type="PANTHER" id="PTHR21444">
    <property type="entry name" value="COILED-COIL DOMAIN-CONTAINING PROTEIN 180"/>
    <property type="match status" value="1"/>
</dbReference>
<dbReference type="PANTHER" id="PTHR21444:SF14">
    <property type="entry name" value="COILED-COIL DOMAIN-CONTAINING PROTEIN 180"/>
    <property type="match status" value="1"/>
</dbReference>
<feature type="domain" description="DUF4456" evidence="3">
    <location>
        <begin position="886"/>
        <end position="994"/>
    </location>
</feature>
<dbReference type="Proteomes" id="UP001497482">
    <property type="component" value="Chromosome 13"/>
</dbReference>
<gene>
    <name evidence="4" type="ORF">KC01_LOCUS9044</name>
</gene>
<dbReference type="InterPro" id="IPR028089">
    <property type="entry name" value="DUF4455"/>
</dbReference>
<accession>A0AAV2JJN3</accession>
<reference evidence="4 5" key="1">
    <citation type="submission" date="2024-04" db="EMBL/GenBank/DDBJ databases">
        <authorList>
            <person name="Waldvogel A.-M."/>
            <person name="Schoenle A."/>
        </authorList>
    </citation>
    <scope>NUCLEOTIDE SEQUENCE [LARGE SCALE GENOMIC DNA]</scope>
</reference>
<organism evidence="4 5">
    <name type="scientific">Knipowitschia caucasica</name>
    <name type="common">Caucasian dwarf goby</name>
    <name type="synonym">Pomatoschistus caucasicus</name>
    <dbReference type="NCBI Taxonomy" id="637954"/>
    <lineage>
        <taxon>Eukaryota</taxon>
        <taxon>Metazoa</taxon>
        <taxon>Chordata</taxon>
        <taxon>Craniata</taxon>
        <taxon>Vertebrata</taxon>
        <taxon>Euteleostomi</taxon>
        <taxon>Actinopterygii</taxon>
        <taxon>Neopterygii</taxon>
        <taxon>Teleostei</taxon>
        <taxon>Neoteleostei</taxon>
        <taxon>Acanthomorphata</taxon>
        <taxon>Gobiaria</taxon>
        <taxon>Gobiiformes</taxon>
        <taxon>Gobioidei</taxon>
        <taxon>Gobiidae</taxon>
        <taxon>Gobiinae</taxon>
        <taxon>Knipowitschia</taxon>
    </lineage>
</organism>
<feature type="region of interest" description="Disordered" evidence="1">
    <location>
        <begin position="1"/>
        <end position="27"/>
    </location>
</feature>
<evidence type="ECO:0000259" key="3">
    <source>
        <dbReference type="Pfam" id="PF14644"/>
    </source>
</evidence>
<keyword evidence="5" id="KW-1185">Reference proteome</keyword>
<evidence type="ECO:0000313" key="4">
    <source>
        <dbReference type="EMBL" id="CAL1577742.1"/>
    </source>
</evidence>
<name>A0AAV2JJN3_KNICA</name>
<evidence type="ECO:0000313" key="5">
    <source>
        <dbReference type="Proteomes" id="UP001497482"/>
    </source>
</evidence>
<feature type="domain" description="DUF4455" evidence="2">
    <location>
        <begin position="40"/>
        <end position="368"/>
    </location>
</feature>